<dbReference type="InterPro" id="IPR051468">
    <property type="entry name" value="Fungal_SecMetab_SDRs"/>
</dbReference>
<organism evidence="5 6">
    <name type="scientific">Aspergillus kawachii</name>
    <name type="common">White koji mold</name>
    <name type="synonym">Aspergillus awamori var. kawachi</name>
    <dbReference type="NCBI Taxonomy" id="1069201"/>
    <lineage>
        <taxon>Eukaryota</taxon>
        <taxon>Fungi</taxon>
        <taxon>Dikarya</taxon>
        <taxon>Ascomycota</taxon>
        <taxon>Pezizomycotina</taxon>
        <taxon>Eurotiomycetes</taxon>
        <taxon>Eurotiomycetidae</taxon>
        <taxon>Eurotiales</taxon>
        <taxon>Aspergillaceae</taxon>
        <taxon>Aspergillus</taxon>
        <taxon>Aspergillus subgen. Circumdati</taxon>
    </lineage>
</organism>
<dbReference type="PANTHER" id="PTHR43544">
    <property type="entry name" value="SHORT-CHAIN DEHYDROGENASE/REDUCTASE"/>
    <property type="match status" value="1"/>
</dbReference>
<dbReference type="OrthoDB" id="9876299at2759"/>
<dbReference type="Proteomes" id="UP000661280">
    <property type="component" value="Chromosome 8"/>
</dbReference>
<protein>
    <submittedName>
        <fullName evidence="5">Toxin biosynthesis ketoreductase</fullName>
    </submittedName>
</protein>
<gene>
    <name evidence="4" type="ORF">AKAW2_80215A</name>
    <name evidence="5" type="ORF">RIB2604_01502450</name>
</gene>
<dbReference type="PANTHER" id="PTHR43544:SF7">
    <property type="entry name" value="NADB-LER2"/>
    <property type="match status" value="1"/>
</dbReference>
<reference evidence="4" key="3">
    <citation type="submission" date="2021-01" db="EMBL/GenBank/DDBJ databases">
        <authorList>
            <consortium name="Aspergillus luchuensis mut. kawachii IFO 4304 genome sequencing consortium"/>
            <person name="Kazuki M."/>
            <person name="Futagami T."/>
        </authorList>
    </citation>
    <scope>NUCLEOTIDE SEQUENCE</scope>
    <source>
        <strain evidence="4">IFO 4308</strain>
    </source>
</reference>
<dbReference type="Proteomes" id="UP000075230">
    <property type="component" value="Unassembled WGS sequence"/>
</dbReference>
<dbReference type="InterPro" id="IPR036291">
    <property type="entry name" value="NAD(P)-bd_dom_sf"/>
</dbReference>
<reference evidence="4" key="4">
    <citation type="submission" date="2021-02" db="EMBL/GenBank/DDBJ databases">
        <title>Aspergillus luchuensis mut. kawachii IFO 4304 genome sequence.</title>
        <authorList>
            <person name="Mori K."/>
            <person name="Kadooka C."/>
            <person name="Goto M."/>
            <person name="Futagami T."/>
        </authorList>
    </citation>
    <scope>NUCLEOTIDE SEQUENCE</scope>
    <source>
        <strain evidence="4">IFO 4308</strain>
    </source>
</reference>
<dbReference type="EMBL" id="AP024432">
    <property type="protein sequence ID" value="BCS04414.1"/>
    <property type="molecule type" value="Genomic_DNA"/>
</dbReference>
<dbReference type="GO" id="GO:0044550">
    <property type="term" value="P:secondary metabolite biosynthetic process"/>
    <property type="evidence" value="ECO:0007669"/>
    <property type="project" value="UniProtKB-ARBA"/>
</dbReference>
<dbReference type="GO" id="GO:0016491">
    <property type="term" value="F:oxidoreductase activity"/>
    <property type="evidence" value="ECO:0007669"/>
    <property type="project" value="UniProtKB-KW"/>
</dbReference>
<dbReference type="PROSITE" id="PS00061">
    <property type="entry name" value="ADH_SHORT"/>
    <property type="match status" value="1"/>
</dbReference>
<accession>A0A146F9D1</accession>
<dbReference type="KEGG" id="aluc:AKAW2_80215A"/>
<sequence length="288" mass="31483">MDHNTLLYIPLSNILKVPILDSVSIPIEHYQFPATPNPTMSSPTIYLITGASRGIGLSLTQSLLLRPNTIVIATMRNPTTNSLYTNPPPTSPTSTLILLPLDIQSTTSITNAIETLKSTHNITHIDTVISNAGYYNDATHRVDNIPLDTVQLHFDVNTLGVIRLFQGIYAMLKKSTKPVFVTVSSFLGSIGGLEEEFFPGAAYGVSKAAANWVTRKMHVENEGMVCFMVHPGFVKTEMGNACAKSIGLEEAFTEPRECAEALVKLIESATRETVGGRFISWRGEEVPF</sequence>
<dbReference type="GO" id="GO:0005737">
    <property type="term" value="C:cytoplasm"/>
    <property type="evidence" value="ECO:0007669"/>
    <property type="project" value="TreeGrafter"/>
</dbReference>
<proteinExistence type="inferred from homology"/>
<name>A0A146F9D1_ASPKA</name>
<dbReference type="AlphaFoldDB" id="A0A146F9D1"/>
<evidence type="ECO:0000313" key="5">
    <source>
        <dbReference type="EMBL" id="GAT22213.1"/>
    </source>
</evidence>
<comment type="similarity">
    <text evidence="1">Belongs to the short-chain dehydrogenases/reductases (SDR) family.</text>
</comment>
<evidence type="ECO:0000256" key="3">
    <source>
        <dbReference type="ARBA" id="ARBA00023002"/>
    </source>
</evidence>
<dbReference type="VEuPathDB" id="FungiDB:ASPFODRAFT_52552"/>
<dbReference type="GeneID" id="64965735"/>
<dbReference type="CDD" id="cd05325">
    <property type="entry name" value="carb_red_sniffer_like_SDR_c"/>
    <property type="match status" value="1"/>
</dbReference>
<evidence type="ECO:0000313" key="6">
    <source>
        <dbReference type="Proteomes" id="UP000075230"/>
    </source>
</evidence>
<dbReference type="SUPFAM" id="SSF51735">
    <property type="entry name" value="NAD(P)-binding Rossmann-fold domains"/>
    <property type="match status" value="1"/>
</dbReference>
<dbReference type="RefSeq" id="XP_041548176.1">
    <property type="nucleotide sequence ID" value="XM_041681210.1"/>
</dbReference>
<dbReference type="PRINTS" id="PR00081">
    <property type="entry name" value="GDHRDH"/>
</dbReference>
<dbReference type="InterPro" id="IPR002347">
    <property type="entry name" value="SDR_fam"/>
</dbReference>
<dbReference type="Pfam" id="PF00106">
    <property type="entry name" value="adh_short"/>
    <property type="match status" value="1"/>
</dbReference>
<keyword evidence="3" id="KW-0560">Oxidoreductase</keyword>
<evidence type="ECO:0000256" key="1">
    <source>
        <dbReference type="ARBA" id="ARBA00006484"/>
    </source>
</evidence>
<evidence type="ECO:0000313" key="4">
    <source>
        <dbReference type="EMBL" id="BCS04414.1"/>
    </source>
</evidence>
<dbReference type="EMBL" id="BCWF01000015">
    <property type="protein sequence ID" value="GAT22213.1"/>
    <property type="molecule type" value="Genomic_DNA"/>
</dbReference>
<reference evidence="5 6" key="1">
    <citation type="journal article" date="2016" name="DNA Res.">
        <title>Genome sequence of Aspergillus luchuensis NBRC 4314.</title>
        <authorList>
            <person name="Yamada O."/>
            <person name="Machida M."/>
            <person name="Hosoyama A."/>
            <person name="Goto M."/>
            <person name="Takahashi T."/>
            <person name="Futagami T."/>
            <person name="Yamagata Y."/>
            <person name="Takeuchi M."/>
            <person name="Kobayashi T."/>
            <person name="Koike H."/>
            <person name="Abe K."/>
            <person name="Asai K."/>
            <person name="Arita M."/>
            <person name="Fujita N."/>
            <person name="Fukuda K."/>
            <person name="Higa K."/>
            <person name="Horikawa H."/>
            <person name="Ishikawa T."/>
            <person name="Jinno K."/>
            <person name="Kato Y."/>
            <person name="Kirimura K."/>
            <person name="Mizutani O."/>
            <person name="Nakasone K."/>
            <person name="Sano M."/>
            <person name="Shiraishi Y."/>
            <person name="Tsukahara M."/>
            <person name="Gomi K."/>
        </authorList>
    </citation>
    <scope>NUCLEOTIDE SEQUENCE [LARGE SCALE GENOMIC DNA]</scope>
    <source>
        <strain evidence="5 6">RIB 2604</strain>
    </source>
</reference>
<evidence type="ECO:0000313" key="7">
    <source>
        <dbReference type="Proteomes" id="UP000661280"/>
    </source>
</evidence>
<dbReference type="Gene3D" id="3.40.50.720">
    <property type="entry name" value="NAD(P)-binding Rossmann-like Domain"/>
    <property type="match status" value="1"/>
</dbReference>
<reference evidence="6" key="2">
    <citation type="submission" date="2016-02" db="EMBL/GenBank/DDBJ databases">
        <title>Genome sequencing of Aspergillus luchuensis NBRC 4314.</title>
        <authorList>
            <person name="Yamada O."/>
        </authorList>
    </citation>
    <scope>NUCLEOTIDE SEQUENCE [LARGE SCALE GENOMIC DNA]</scope>
    <source>
        <strain evidence="6">RIB 2604</strain>
    </source>
</reference>
<dbReference type="InterPro" id="IPR020904">
    <property type="entry name" value="Sc_DH/Rdtase_CS"/>
</dbReference>
<evidence type="ECO:0000256" key="2">
    <source>
        <dbReference type="ARBA" id="ARBA00022857"/>
    </source>
</evidence>
<keyword evidence="2" id="KW-0521">NADP</keyword>
<keyword evidence="7" id="KW-1185">Reference proteome</keyword>